<dbReference type="InterPro" id="IPR016136">
    <property type="entry name" value="DNA_helicase_N/primase_C"/>
</dbReference>
<evidence type="ECO:0000256" key="2">
    <source>
        <dbReference type="ARBA" id="ARBA00022515"/>
    </source>
</evidence>
<dbReference type="EC" id="5.6.2.3" evidence="11 12"/>
<dbReference type="InterPro" id="IPR007694">
    <property type="entry name" value="DNA_helicase_DnaB-like_C"/>
</dbReference>
<keyword evidence="8 12" id="KW-0238">DNA-binding</keyword>
<dbReference type="InterPro" id="IPR027417">
    <property type="entry name" value="P-loop_NTPase"/>
</dbReference>
<evidence type="ECO:0000256" key="6">
    <source>
        <dbReference type="ARBA" id="ARBA00022806"/>
    </source>
</evidence>
<feature type="compositionally biased region" description="Basic and acidic residues" evidence="13">
    <location>
        <begin position="7"/>
        <end position="17"/>
    </location>
</feature>
<dbReference type="Gene3D" id="1.10.860.10">
    <property type="entry name" value="DNAb Helicase, Chain A"/>
    <property type="match status" value="1"/>
</dbReference>
<dbReference type="GO" id="GO:0003678">
    <property type="term" value="F:DNA helicase activity"/>
    <property type="evidence" value="ECO:0007669"/>
    <property type="project" value="UniProtKB-EC"/>
</dbReference>
<reference evidence="15 16" key="1">
    <citation type="submission" date="2020-11" db="EMBL/GenBank/DDBJ databases">
        <title>A novel isolate from a Black sea contaminated sediment with potential to produce alkanes: Plantactinospora alkalitolerans sp. nov.</title>
        <authorList>
            <person name="Carro L."/>
            <person name="Veyisoglu A."/>
            <person name="Guven K."/>
            <person name="Schumann P."/>
            <person name="Klenk H.-P."/>
            <person name="Sahin N."/>
        </authorList>
    </citation>
    <scope>NUCLEOTIDE SEQUENCE [LARGE SCALE GENOMIC DNA]</scope>
    <source>
        <strain evidence="15 16">S1510</strain>
    </source>
</reference>
<keyword evidence="4 12" id="KW-0547">Nucleotide-binding</keyword>
<feature type="domain" description="SF4 helicase" evidence="14">
    <location>
        <begin position="192"/>
        <end position="456"/>
    </location>
</feature>
<dbReference type="PANTHER" id="PTHR30153">
    <property type="entry name" value="REPLICATIVE DNA HELICASE DNAB"/>
    <property type="match status" value="1"/>
</dbReference>
<evidence type="ECO:0000313" key="16">
    <source>
        <dbReference type="Proteomes" id="UP000638560"/>
    </source>
</evidence>
<keyword evidence="6 12" id="KW-0347">Helicase</keyword>
<proteinExistence type="inferred from homology"/>
<dbReference type="CDD" id="cd00984">
    <property type="entry name" value="DnaB_C"/>
    <property type="match status" value="1"/>
</dbReference>
<evidence type="ECO:0000256" key="3">
    <source>
        <dbReference type="ARBA" id="ARBA00022705"/>
    </source>
</evidence>
<organism evidence="15 16">
    <name type="scientific">Plantactinospora alkalitolerans</name>
    <dbReference type="NCBI Taxonomy" id="2789879"/>
    <lineage>
        <taxon>Bacteria</taxon>
        <taxon>Bacillati</taxon>
        <taxon>Actinomycetota</taxon>
        <taxon>Actinomycetes</taxon>
        <taxon>Micromonosporales</taxon>
        <taxon>Micromonosporaceae</taxon>
        <taxon>Plantactinospora</taxon>
    </lineage>
</organism>
<dbReference type="PANTHER" id="PTHR30153:SF2">
    <property type="entry name" value="REPLICATIVE DNA HELICASE"/>
    <property type="match status" value="1"/>
</dbReference>
<evidence type="ECO:0000256" key="7">
    <source>
        <dbReference type="ARBA" id="ARBA00022840"/>
    </source>
</evidence>
<dbReference type="Gene3D" id="3.40.50.300">
    <property type="entry name" value="P-loop containing nucleotide triphosphate hydrolases"/>
    <property type="match status" value="1"/>
</dbReference>
<keyword evidence="2 12" id="KW-0639">Primosome</keyword>
<feature type="region of interest" description="Disordered" evidence="13">
    <location>
        <begin position="1"/>
        <end position="24"/>
    </location>
</feature>
<comment type="caution">
    <text evidence="15">The sequence shown here is derived from an EMBL/GenBank/DDBJ whole genome shotgun (WGS) entry which is preliminary data.</text>
</comment>
<comment type="function">
    <text evidence="12">The main replicative DNA helicase, it participates in initiation and elongation during chromosome replication. Travels ahead of the DNA replisome, separating dsDNA into templates for DNA synthesis. A processive ATP-dependent 5'-3' DNA helicase it has DNA-dependent ATPase activity.</text>
</comment>
<dbReference type="InterPro" id="IPR003593">
    <property type="entry name" value="AAA+_ATPase"/>
</dbReference>
<gene>
    <name evidence="15" type="primary">dnaB</name>
    <name evidence="15" type="ORF">I0C86_41580</name>
</gene>
<dbReference type="SUPFAM" id="SSF52540">
    <property type="entry name" value="P-loop containing nucleoside triphosphate hydrolases"/>
    <property type="match status" value="1"/>
</dbReference>
<keyword evidence="16" id="KW-1185">Reference proteome</keyword>
<feature type="compositionally biased region" description="Basic and acidic residues" evidence="13">
    <location>
        <begin position="379"/>
        <end position="396"/>
    </location>
</feature>
<protein>
    <recommendedName>
        <fullName evidence="11 12">Replicative DNA helicase</fullName>
        <ecNumber evidence="11 12">5.6.2.3</ecNumber>
    </recommendedName>
</protein>
<dbReference type="Pfam" id="PF03796">
    <property type="entry name" value="DnaB_C"/>
    <property type="match status" value="1"/>
</dbReference>
<evidence type="ECO:0000256" key="8">
    <source>
        <dbReference type="ARBA" id="ARBA00023125"/>
    </source>
</evidence>
<dbReference type="SUPFAM" id="SSF48024">
    <property type="entry name" value="N-terminal domain of DnaB helicase"/>
    <property type="match status" value="1"/>
</dbReference>
<dbReference type="SMART" id="SM00382">
    <property type="entry name" value="AAA"/>
    <property type="match status" value="1"/>
</dbReference>
<dbReference type="GO" id="GO:0016787">
    <property type="term" value="F:hydrolase activity"/>
    <property type="evidence" value="ECO:0007669"/>
    <property type="project" value="UniProtKB-KW"/>
</dbReference>
<evidence type="ECO:0000313" key="15">
    <source>
        <dbReference type="EMBL" id="MBF9135345.1"/>
    </source>
</evidence>
<comment type="catalytic activity">
    <reaction evidence="10 12">
        <text>ATP + H2O = ADP + phosphate + H(+)</text>
        <dbReference type="Rhea" id="RHEA:13065"/>
        <dbReference type="ChEBI" id="CHEBI:15377"/>
        <dbReference type="ChEBI" id="CHEBI:15378"/>
        <dbReference type="ChEBI" id="CHEBI:30616"/>
        <dbReference type="ChEBI" id="CHEBI:43474"/>
        <dbReference type="ChEBI" id="CHEBI:456216"/>
        <dbReference type="EC" id="5.6.2.3"/>
    </reaction>
</comment>
<keyword evidence="5 12" id="KW-0378">Hydrolase</keyword>
<dbReference type="Pfam" id="PF00772">
    <property type="entry name" value="DnaB"/>
    <property type="match status" value="1"/>
</dbReference>
<keyword evidence="9" id="KW-0413">Isomerase</keyword>
<evidence type="ECO:0000256" key="10">
    <source>
        <dbReference type="ARBA" id="ARBA00048954"/>
    </source>
</evidence>
<sequence length="456" mass="49421">MTLAPERPSRPAQEEGSSRTPPQDVAAEQCVLGGMLLSKDAIADVVEILKSTDFYMPIHGTIFEAILDLYGTGEPADAITVAAKLSNEGDLGRIGGAPYLHTCITTVPTAANAGYYARIVGEQAVLRRLVVAGTKIVQLGHGAVGTGDADDAVDKAQQLVYDVTERRVSEDFMVLADMLQPTLDEIEAVGANGGVMTGIPTGFADLDRLLNGLHPGQLIVVAGRPGLGKSTAATNFVANAAIRHNLAGAIFSLEMSKIEITMRLLSAEARVPLQVIRSGKLSDDDWTKLARRMGEISEAPLFVDDTPNMNLMEIRAKARRLKQRHDLKMIVVDYLQLMTGSKRVESRQQEVAELSRGLKLLAKEVECPVIAVSQLNRGPEQRQDKRPQLSDIRESGAVEQDADVVIFVHRDDYYDPESPRAGEADFIVAKHRNGPTDTVTVAAQLHLSRFVDMAIV</sequence>
<dbReference type="PROSITE" id="PS51199">
    <property type="entry name" value="SF4_HELICASE"/>
    <property type="match status" value="1"/>
</dbReference>
<keyword evidence="7 12" id="KW-0067">ATP-binding</keyword>
<dbReference type="NCBIfam" id="TIGR00665">
    <property type="entry name" value="DnaB"/>
    <property type="match status" value="1"/>
</dbReference>
<feature type="region of interest" description="Disordered" evidence="13">
    <location>
        <begin position="377"/>
        <end position="396"/>
    </location>
</feature>
<evidence type="ECO:0000256" key="4">
    <source>
        <dbReference type="ARBA" id="ARBA00022741"/>
    </source>
</evidence>
<name>A0ABS0HAA2_9ACTN</name>
<dbReference type="InterPro" id="IPR036185">
    <property type="entry name" value="DNA_heli_DnaB-like_N_sf"/>
</dbReference>
<accession>A0ABS0HAA2</accession>
<dbReference type="InterPro" id="IPR007693">
    <property type="entry name" value="DNA_helicase_DnaB-like_N"/>
</dbReference>
<evidence type="ECO:0000259" key="14">
    <source>
        <dbReference type="PROSITE" id="PS51199"/>
    </source>
</evidence>
<evidence type="ECO:0000256" key="12">
    <source>
        <dbReference type="RuleBase" id="RU362085"/>
    </source>
</evidence>
<dbReference type="Proteomes" id="UP000638560">
    <property type="component" value="Unassembled WGS sequence"/>
</dbReference>
<keyword evidence="3 12" id="KW-0235">DNA replication</keyword>
<dbReference type="InterPro" id="IPR007692">
    <property type="entry name" value="DNA_helicase_DnaB"/>
</dbReference>
<dbReference type="RefSeq" id="WP_196206798.1">
    <property type="nucleotide sequence ID" value="NZ_JADPUN010000422.1"/>
</dbReference>
<evidence type="ECO:0000256" key="1">
    <source>
        <dbReference type="ARBA" id="ARBA00008428"/>
    </source>
</evidence>
<evidence type="ECO:0000256" key="9">
    <source>
        <dbReference type="ARBA" id="ARBA00023235"/>
    </source>
</evidence>
<evidence type="ECO:0000256" key="13">
    <source>
        <dbReference type="SAM" id="MobiDB-lite"/>
    </source>
</evidence>
<evidence type="ECO:0000256" key="5">
    <source>
        <dbReference type="ARBA" id="ARBA00022801"/>
    </source>
</evidence>
<evidence type="ECO:0000256" key="11">
    <source>
        <dbReference type="NCBIfam" id="TIGR00665"/>
    </source>
</evidence>
<dbReference type="EMBL" id="JADPUN010000422">
    <property type="protein sequence ID" value="MBF9135345.1"/>
    <property type="molecule type" value="Genomic_DNA"/>
</dbReference>
<comment type="similarity">
    <text evidence="1 12">Belongs to the helicase family. DnaB subfamily.</text>
</comment>